<dbReference type="InterPro" id="IPR046346">
    <property type="entry name" value="Aminoacid_DH-like_N_sf"/>
</dbReference>
<evidence type="ECO:0000256" key="5">
    <source>
        <dbReference type="ARBA" id="ARBA00023002"/>
    </source>
</evidence>
<dbReference type="InterPro" id="IPR006151">
    <property type="entry name" value="Shikm_DH/Glu-tRNA_Rdtase"/>
</dbReference>
<evidence type="ECO:0000256" key="4">
    <source>
        <dbReference type="ARBA" id="ARBA00022857"/>
    </source>
</evidence>
<evidence type="ECO:0000256" key="7">
    <source>
        <dbReference type="ARBA" id="ARBA00049442"/>
    </source>
</evidence>
<dbReference type="HAMAP" id="MF_00222">
    <property type="entry name" value="Shikimate_DH_AroE"/>
    <property type="match status" value="1"/>
</dbReference>
<dbReference type="InterPro" id="IPR011342">
    <property type="entry name" value="Shikimate_DH"/>
</dbReference>
<feature type="binding site" evidence="8">
    <location>
        <position position="102"/>
    </location>
    <ligand>
        <name>NADP(+)</name>
        <dbReference type="ChEBI" id="CHEBI:58349"/>
    </ligand>
</feature>
<dbReference type="InterPro" id="IPR041121">
    <property type="entry name" value="SDH_C"/>
</dbReference>
<evidence type="ECO:0000259" key="10">
    <source>
        <dbReference type="Pfam" id="PF08501"/>
    </source>
</evidence>
<feature type="binding site" evidence="8">
    <location>
        <begin position="175"/>
        <end position="180"/>
    </location>
    <ligand>
        <name>NADP(+)</name>
        <dbReference type="ChEBI" id="CHEBI:58349"/>
    </ligand>
</feature>
<protein>
    <recommendedName>
        <fullName evidence="2 8">Shikimate dehydrogenase (NADP(+))</fullName>
        <shortName evidence="8">SDH</shortName>
        <ecNumber evidence="2 8">1.1.1.25</ecNumber>
    </recommendedName>
</protein>
<dbReference type="NCBIfam" id="NF001319">
    <property type="entry name" value="PRK00258.3-3"/>
    <property type="match status" value="1"/>
</dbReference>
<comment type="subunit">
    <text evidence="8">Homodimer.</text>
</comment>
<dbReference type="InterPro" id="IPR036291">
    <property type="entry name" value="NAD(P)-bd_dom_sf"/>
</dbReference>
<dbReference type="Gene3D" id="3.40.50.10860">
    <property type="entry name" value="Leucine Dehydrogenase, chain A, domain 1"/>
    <property type="match status" value="1"/>
</dbReference>
<dbReference type="SUPFAM" id="SSF53223">
    <property type="entry name" value="Aminoacid dehydrogenase-like, N-terminal domain"/>
    <property type="match status" value="1"/>
</dbReference>
<evidence type="ECO:0000256" key="2">
    <source>
        <dbReference type="ARBA" id="ARBA00012962"/>
    </source>
</evidence>
<dbReference type="NCBIfam" id="TIGR00507">
    <property type="entry name" value="aroE"/>
    <property type="match status" value="1"/>
</dbReference>
<comment type="caution">
    <text evidence="8">Lacks conserved residue(s) required for the propagation of feature annotation.</text>
</comment>
<feature type="binding site" evidence="8">
    <location>
        <position position="243"/>
    </location>
    <ligand>
        <name>NADP(+)</name>
        <dbReference type="ChEBI" id="CHEBI:58349"/>
    </ligand>
</feature>
<reference evidence="12 13" key="1">
    <citation type="submission" date="2023-12" db="EMBL/GenBank/DDBJ databases">
        <title>Whole genome sequencing of Paenibacillus phoenicis isolated from the Phoenix Mars Lander spacecraft assembly facility.</title>
        <authorList>
            <person name="Garcia A."/>
            <person name="Venkateswaran K."/>
        </authorList>
    </citation>
    <scope>NUCLEOTIDE SEQUENCE [LARGE SCALE GENOMIC DNA]</scope>
    <source>
        <strain evidence="12 13">3PO2SA</strain>
    </source>
</reference>
<dbReference type="SUPFAM" id="SSF51735">
    <property type="entry name" value="NAD(P)-binding Rossmann-fold domains"/>
    <property type="match status" value="1"/>
</dbReference>
<dbReference type="EC" id="1.1.1.25" evidence="2 8"/>
<feature type="domain" description="Shikimate dehydrogenase substrate binding N-terminal" evidence="10">
    <location>
        <begin position="31"/>
        <end position="113"/>
    </location>
</feature>
<comment type="caution">
    <text evidence="12">The sequence shown here is derived from an EMBL/GenBank/DDBJ whole genome shotgun (WGS) entry which is preliminary data.</text>
</comment>
<keyword evidence="4 8" id="KW-0521">NADP</keyword>
<dbReference type="Pfam" id="PF18317">
    <property type="entry name" value="SDH_C"/>
    <property type="match status" value="1"/>
</dbReference>
<feature type="binding site" evidence="8">
    <location>
        <position position="266"/>
    </location>
    <ligand>
        <name>NADP(+)</name>
        <dbReference type="ChEBI" id="CHEBI:58349"/>
    </ligand>
</feature>
<evidence type="ECO:0000259" key="11">
    <source>
        <dbReference type="Pfam" id="PF18317"/>
    </source>
</evidence>
<keyword evidence="3 8" id="KW-0028">Amino-acid biosynthesis</keyword>
<feature type="binding site" evidence="8">
    <location>
        <position position="245"/>
    </location>
    <ligand>
        <name>shikimate</name>
        <dbReference type="ChEBI" id="CHEBI:36208"/>
    </ligand>
</feature>
<evidence type="ECO:0000256" key="6">
    <source>
        <dbReference type="ARBA" id="ARBA00023141"/>
    </source>
</evidence>
<dbReference type="InterPro" id="IPR013708">
    <property type="entry name" value="Shikimate_DH-bd_N"/>
</dbReference>
<feature type="binding site" evidence="8">
    <location>
        <position position="126"/>
    </location>
    <ligand>
        <name>shikimate</name>
        <dbReference type="ChEBI" id="CHEBI:36208"/>
    </ligand>
</feature>
<feature type="binding site" evidence="8">
    <location>
        <position position="86"/>
    </location>
    <ligand>
        <name>shikimate</name>
        <dbReference type="ChEBI" id="CHEBI:36208"/>
    </ligand>
</feature>
<keyword evidence="13" id="KW-1185">Reference proteome</keyword>
<dbReference type="CDD" id="cd01065">
    <property type="entry name" value="NAD_bind_Shikimate_DH"/>
    <property type="match status" value="1"/>
</dbReference>
<name>A0ABU5PKB4_9BACL</name>
<comment type="function">
    <text evidence="8">Involved in the biosynthesis of the chorismate, which leads to the biosynthesis of aromatic amino acids. Catalyzes the reversible NADPH linked reduction of 3-dehydroshikimate (DHSA) to yield shikimate (SA).</text>
</comment>
<gene>
    <name evidence="8 12" type="primary">aroE</name>
    <name evidence="12" type="ORF">U9M73_10280</name>
</gene>
<comment type="catalytic activity">
    <reaction evidence="7 8">
        <text>shikimate + NADP(+) = 3-dehydroshikimate + NADPH + H(+)</text>
        <dbReference type="Rhea" id="RHEA:17737"/>
        <dbReference type="ChEBI" id="CHEBI:15378"/>
        <dbReference type="ChEBI" id="CHEBI:16630"/>
        <dbReference type="ChEBI" id="CHEBI:36208"/>
        <dbReference type="ChEBI" id="CHEBI:57783"/>
        <dbReference type="ChEBI" id="CHEBI:58349"/>
        <dbReference type="EC" id="1.1.1.25"/>
    </reaction>
</comment>
<comment type="pathway">
    <text evidence="1 8">Metabolic intermediate biosynthesis; chorismate biosynthesis; chorismate from D-erythrose 4-phosphate and phosphoenolpyruvate: step 4/7.</text>
</comment>
<dbReference type="PANTHER" id="PTHR21089:SF1">
    <property type="entry name" value="BIFUNCTIONAL 3-DEHYDROQUINATE DEHYDRATASE_SHIKIMATE DEHYDROGENASE, CHLOROPLASTIC"/>
    <property type="match status" value="1"/>
</dbReference>
<evidence type="ECO:0000256" key="8">
    <source>
        <dbReference type="HAMAP-Rule" id="MF_00222"/>
    </source>
</evidence>
<sequence>MGEREQANHEKWGETQARDYGSARQPLLLGVIGDPIQHSKSPVMHTAALQACGLTGAYLPFHVKGNRLEEAIRGIRALGFRGINVTVPHKVEVMNYLDHIDESARLIGAVNTIVNDDGVLTGYNTDGIGYIRSLKEEAAPELKGKRVLVLGCGGAARGIVYALLQEEPGRVTIANRTGEKAQELAAEWSGLGSLTGCGMDELAEVLPEVDLIINTTSVGMHPHVSDCPLDARLIPEGIVVSDLIYNPLKTELLVQAEAKGCTIHSGLGMFIYQGAYAFERWTGLIAPVGAMRAAVLESMNQ</sequence>
<dbReference type="Pfam" id="PF01488">
    <property type="entry name" value="Shikimate_DH"/>
    <property type="match status" value="1"/>
</dbReference>
<evidence type="ECO:0000256" key="1">
    <source>
        <dbReference type="ARBA" id="ARBA00004871"/>
    </source>
</evidence>
<dbReference type="Pfam" id="PF08501">
    <property type="entry name" value="Shikimate_dh_N"/>
    <property type="match status" value="1"/>
</dbReference>
<dbReference type="EMBL" id="JAYERP010000001">
    <property type="protein sequence ID" value="MEA3570384.1"/>
    <property type="molecule type" value="Genomic_DNA"/>
</dbReference>
<accession>A0ABU5PKB4</accession>
<dbReference type="InterPro" id="IPR022893">
    <property type="entry name" value="Shikimate_DH_fam"/>
</dbReference>
<evidence type="ECO:0000313" key="13">
    <source>
        <dbReference type="Proteomes" id="UP001292216"/>
    </source>
</evidence>
<feature type="binding site" evidence="8">
    <location>
        <begin position="39"/>
        <end position="41"/>
    </location>
    <ligand>
        <name>shikimate</name>
        <dbReference type="ChEBI" id="CHEBI:36208"/>
    </ligand>
</feature>
<dbReference type="GO" id="GO:0004764">
    <property type="term" value="F:shikimate 3-dehydrogenase (NADP+) activity"/>
    <property type="evidence" value="ECO:0007669"/>
    <property type="project" value="UniProtKB-EC"/>
</dbReference>
<evidence type="ECO:0000256" key="3">
    <source>
        <dbReference type="ARBA" id="ARBA00022605"/>
    </source>
</evidence>
<proteinExistence type="inferred from homology"/>
<dbReference type="Gene3D" id="3.40.50.720">
    <property type="entry name" value="NAD(P)-binding Rossmann-like Domain"/>
    <property type="match status" value="1"/>
</dbReference>
<feature type="active site" description="Proton acceptor" evidence="8">
    <location>
        <position position="90"/>
    </location>
</feature>
<keyword evidence="6 8" id="KW-0057">Aromatic amino acid biosynthesis</keyword>
<feature type="binding site" evidence="8">
    <location>
        <position position="273"/>
    </location>
    <ligand>
        <name>shikimate</name>
        <dbReference type="ChEBI" id="CHEBI:36208"/>
    </ligand>
</feature>
<feature type="binding site" evidence="8">
    <location>
        <position position="111"/>
    </location>
    <ligand>
        <name>shikimate</name>
        <dbReference type="ChEBI" id="CHEBI:36208"/>
    </ligand>
</feature>
<dbReference type="PANTHER" id="PTHR21089">
    <property type="entry name" value="SHIKIMATE DEHYDROGENASE"/>
    <property type="match status" value="1"/>
</dbReference>
<keyword evidence="5 8" id="KW-0560">Oxidoreductase</keyword>
<organism evidence="12 13">
    <name type="scientific">Paenibacillus phoenicis</name>
    <dbReference type="NCBI Taxonomy" id="554117"/>
    <lineage>
        <taxon>Bacteria</taxon>
        <taxon>Bacillati</taxon>
        <taxon>Bacillota</taxon>
        <taxon>Bacilli</taxon>
        <taxon>Bacillales</taxon>
        <taxon>Paenibacillaceae</taxon>
        <taxon>Paenibacillus</taxon>
    </lineage>
</organism>
<comment type="similarity">
    <text evidence="8">Belongs to the shikimate dehydrogenase family.</text>
</comment>
<evidence type="ECO:0000259" key="9">
    <source>
        <dbReference type="Pfam" id="PF01488"/>
    </source>
</evidence>
<evidence type="ECO:0000313" key="12">
    <source>
        <dbReference type="EMBL" id="MEA3570384.1"/>
    </source>
</evidence>
<dbReference type="RefSeq" id="WP_009224186.1">
    <property type="nucleotide sequence ID" value="NZ_CBCSKM010000004.1"/>
</dbReference>
<feature type="domain" description="Quinate/shikimate 5-dehydrogenase/glutamyl-tRNA reductase" evidence="9">
    <location>
        <begin position="135"/>
        <end position="217"/>
    </location>
</feature>
<dbReference type="Proteomes" id="UP001292216">
    <property type="component" value="Unassembled WGS sequence"/>
</dbReference>
<feature type="domain" description="SDH C-terminal" evidence="11">
    <location>
        <begin position="266"/>
        <end position="296"/>
    </location>
</feature>